<dbReference type="GO" id="GO:0015417">
    <property type="term" value="F:ABC-type polyamine transporter activity"/>
    <property type="evidence" value="ECO:0007669"/>
    <property type="project" value="UniProtKB-EC"/>
</dbReference>
<dbReference type="SMART" id="SM00382">
    <property type="entry name" value="AAA"/>
    <property type="match status" value="1"/>
</dbReference>
<dbReference type="GO" id="GO:0016887">
    <property type="term" value="F:ATP hydrolysis activity"/>
    <property type="evidence" value="ECO:0007669"/>
    <property type="project" value="InterPro"/>
</dbReference>
<dbReference type="InterPro" id="IPR003593">
    <property type="entry name" value="AAA+_ATPase"/>
</dbReference>
<dbReference type="RefSeq" id="WP_217808040.1">
    <property type="nucleotide sequence ID" value="NZ_FWFR01000002.1"/>
</dbReference>
<gene>
    <name evidence="9" type="primary">potA_9</name>
    <name evidence="7" type="synonym">potA</name>
    <name evidence="9" type="ORF">OCH7691_03014</name>
</gene>
<dbReference type="GO" id="GO:0043190">
    <property type="term" value="C:ATP-binding cassette (ABC) transporter complex"/>
    <property type="evidence" value="ECO:0007669"/>
    <property type="project" value="InterPro"/>
</dbReference>
<dbReference type="SUPFAM" id="SSF52540">
    <property type="entry name" value="P-loop containing nucleoside triphosphate hydrolases"/>
    <property type="match status" value="1"/>
</dbReference>
<dbReference type="InParanoid" id="A0A1Y5TMY0"/>
<evidence type="ECO:0000256" key="6">
    <source>
        <dbReference type="ARBA" id="ARBA00023136"/>
    </source>
</evidence>
<organism evidence="9 10">
    <name type="scientific">Oceanibacterium hippocampi</name>
    <dbReference type="NCBI Taxonomy" id="745714"/>
    <lineage>
        <taxon>Bacteria</taxon>
        <taxon>Pseudomonadati</taxon>
        <taxon>Pseudomonadota</taxon>
        <taxon>Alphaproteobacteria</taxon>
        <taxon>Sneathiellales</taxon>
        <taxon>Sneathiellaceae</taxon>
        <taxon>Oceanibacterium</taxon>
    </lineage>
</organism>
<comment type="catalytic activity">
    <reaction evidence="7">
        <text>ATP + H2O + polyamine-[polyamine-binding protein]Side 1 = ADP + phosphate + polyamineSide 2 + [polyamine-binding protein]Side 1.</text>
        <dbReference type="EC" id="7.6.2.11"/>
    </reaction>
</comment>
<dbReference type="SUPFAM" id="SSF50331">
    <property type="entry name" value="MOP-like"/>
    <property type="match status" value="1"/>
</dbReference>
<dbReference type="InterPro" id="IPR003439">
    <property type="entry name" value="ABC_transporter-like_ATP-bd"/>
</dbReference>
<keyword evidence="5 7" id="KW-1278">Translocase</keyword>
<dbReference type="InterPro" id="IPR013611">
    <property type="entry name" value="Transp-assoc_OB_typ2"/>
</dbReference>
<evidence type="ECO:0000259" key="8">
    <source>
        <dbReference type="PROSITE" id="PS50893"/>
    </source>
</evidence>
<dbReference type="Pfam" id="PF00005">
    <property type="entry name" value="ABC_tran"/>
    <property type="match status" value="1"/>
</dbReference>
<comment type="subunit">
    <text evidence="7">The complex is composed of two ATP-binding proteins (PotA), two transmembrane proteins (PotB and PotC) and a solute-binding protein (PotD).</text>
</comment>
<protein>
    <recommendedName>
        <fullName evidence="7">Spermidine/putrescine import ATP-binding protein PotA</fullName>
        <ecNumber evidence="7">7.6.2.11</ecNumber>
    </recommendedName>
</protein>
<dbReference type="PANTHER" id="PTHR42781">
    <property type="entry name" value="SPERMIDINE/PUTRESCINE IMPORT ATP-BINDING PROTEIN POTA"/>
    <property type="match status" value="1"/>
</dbReference>
<keyword evidence="1 7" id="KW-0813">Transport</keyword>
<dbReference type="InterPro" id="IPR017871">
    <property type="entry name" value="ABC_transporter-like_CS"/>
</dbReference>
<evidence type="ECO:0000256" key="1">
    <source>
        <dbReference type="ARBA" id="ARBA00022448"/>
    </source>
</evidence>
<keyword evidence="6 7" id="KW-0472">Membrane</keyword>
<reference evidence="9 10" key="1">
    <citation type="submission" date="2017-03" db="EMBL/GenBank/DDBJ databases">
        <authorList>
            <person name="Afonso C.L."/>
            <person name="Miller P.J."/>
            <person name="Scott M.A."/>
            <person name="Spackman E."/>
            <person name="Goraichik I."/>
            <person name="Dimitrov K.M."/>
            <person name="Suarez D.L."/>
            <person name="Swayne D.E."/>
        </authorList>
    </citation>
    <scope>NUCLEOTIDE SEQUENCE [LARGE SCALE GENOMIC DNA]</scope>
    <source>
        <strain evidence="9 10">CECT 7691</strain>
    </source>
</reference>
<keyword evidence="9" id="KW-0378">Hydrolase</keyword>
<name>A0A1Y5TMY0_9PROT</name>
<keyword evidence="2 7" id="KW-1003">Cell membrane</keyword>
<comment type="similarity">
    <text evidence="7">Belongs to the ABC transporter superfamily. Spermidine/putrescine importer (TC 3.A.1.11.1) family.</text>
</comment>
<dbReference type="InterPro" id="IPR005893">
    <property type="entry name" value="PotA-like"/>
</dbReference>
<dbReference type="InterPro" id="IPR050093">
    <property type="entry name" value="ABC_SmlMolc_Importer"/>
</dbReference>
<dbReference type="InterPro" id="IPR008995">
    <property type="entry name" value="Mo/tungstate-bd_C_term_dom"/>
</dbReference>
<feature type="domain" description="ABC transporter" evidence="8">
    <location>
        <begin position="15"/>
        <end position="245"/>
    </location>
</feature>
<dbReference type="EMBL" id="FWFR01000002">
    <property type="protein sequence ID" value="SLN65727.1"/>
    <property type="molecule type" value="Genomic_DNA"/>
</dbReference>
<dbReference type="PANTHER" id="PTHR42781:SF4">
    <property type="entry name" value="SPERMIDINE_PUTRESCINE IMPORT ATP-BINDING PROTEIN POTA"/>
    <property type="match status" value="1"/>
</dbReference>
<evidence type="ECO:0000256" key="4">
    <source>
        <dbReference type="ARBA" id="ARBA00022840"/>
    </source>
</evidence>
<dbReference type="Gene3D" id="2.40.50.100">
    <property type="match status" value="1"/>
</dbReference>
<evidence type="ECO:0000313" key="9">
    <source>
        <dbReference type="EMBL" id="SLN65727.1"/>
    </source>
</evidence>
<dbReference type="Pfam" id="PF08402">
    <property type="entry name" value="TOBE_2"/>
    <property type="match status" value="1"/>
</dbReference>
<evidence type="ECO:0000313" key="10">
    <source>
        <dbReference type="Proteomes" id="UP000193200"/>
    </source>
</evidence>
<dbReference type="GO" id="GO:0015847">
    <property type="term" value="P:putrescine transport"/>
    <property type="evidence" value="ECO:0007669"/>
    <property type="project" value="UniProtKB-ARBA"/>
</dbReference>
<keyword evidence="3 7" id="KW-0547">Nucleotide-binding</keyword>
<dbReference type="Gene3D" id="3.40.50.300">
    <property type="entry name" value="P-loop containing nucleotide triphosphate hydrolases"/>
    <property type="match status" value="1"/>
</dbReference>
<dbReference type="NCBIfam" id="TIGR01187">
    <property type="entry name" value="potA"/>
    <property type="match status" value="1"/>
</dbReference>
<dbReference type="FunFam" id="3.40.50.300:FF:000133">
    <property type="entry name" value="Spermidine/putrescine import ATP-binding protein PotA"/>
    <property type="match status" value="1"/>
</dbReference>
<evidence type="ECO:0000256" key="7">
    <source>
        <dbReference type="RuleBase" id="RU364083"/>
    </source>
</evidence>
<sequence length="372" mass="40257">MPDLATSQTSRGASLDVRDVSKSYGDVKAVRDISLFVKAGEFVSLLGPSGSGKTTLLMMIAGFEYPDAGVIEVGGQDMTYVEPNRRNIGMVFQRYALFPHMTVAGNVAFSLRMRRVPRNTIDERVRQALAMVRLSDYGHRRPDQLSGGQQQRVAVARATVFDPPMILMDEPLGALDKKLREQLQIEIKALQRELGATVIYVTHDQQEALTMSDRVAVMNNGRIEQLSSPKELYEKPQSVFVADFVGDTNLLTGTVVDIGNGIASLDIGNGNRVQGAVARESGAGIAVGDTTTLSVRPERAFLEAGSPQGLSITCVDEIYTGHDLLIVGRLDTGATFRIRTKTPDAAPASGDRLPVAWRPEDAVVFPGKAPEA</sequence>
<dbReference type="EC" id="7.6.2.11" evidence="7"/>
<evidence type="ECO:0000256" key="2">
    <source>
        <dbReference type="ARBA" id="ARBA00022475"/>
    </source>
</evidence>
<keyword evidence="4 7" id="KW-0067">ATP-binding</keyword>
<evidence type="ECO:0000256" key="5">
    <source>
        <dbReference type="ARBA" id="ARBA00022967"/>
    </source>
</evidence>
<evidence type="ECO:0000256" key="3">
    <source>
        <dbReference type="ARBA" id="ARBA00022741"/>
    </source>
</evidence>
<keyword evidence="10" id="KW-1185">Reference proteome</keyword>
<dbReference type="AlphaFoldDB" id="A0A1Y5TMY0"/>
<dbReference type="PROSITE" id="PS00211">
    <property type="entry name" value="ABC_TRANSPORTER_1"/>
    <property type="match status" value="1"/>
</dbReference>
<dbReference type="GO" id="GO:0005524">
    <property type="term" value="F:ATP binding"/>
    <property type="evidence" value="ECO:0007669"/>
    <property type="project" value="UniProtKB-KW"/>
</dbReference>
<dbReference type="InterPro" id="IPR027417">
    <property type="entry name" value="P-loop_NTPase"/>
</dbReference>
<proteinExistence type="inferred from homology"/>
<dbReference type="PROSITE" id="PS50893">
    <property type="entry name" value="ABC_TRANSPORTER_2"/>
    <property type="match status" value="1"/>
</dbReference>
<dbReference type="Proteomes" id="UP000193200">
    <property type="component" value="Unassembled WGS sequence"/>
</dbReference>
<accession>A0A1Y5TMY0</accession>
<comment type="function">
    <text evidence="7">Part of the ABC transporter complex PotABCD involved in spermidine/putrescine import. Responsible for energy coupling to the transport system.</text>
</comment>